<evidence type="ECO:0000313" key="3">
    <source>
        <dbReference type="EnsemblFungi" id="MAPG_08182T0"/>
    </source>
</evidence>
<accession>A0A0C4E6N8</accession>
<dbReference type="EMBL" id="GL876972">
    <property type="protein sequence ID" value="KLU89208.1"/>
    <property type="molecule type" value="Genomic_DNA"/>
</dbReference>
<keyword evidence="1" id="KW-0812">Transmembrane</keyword>
<evidence type="ECO:0000313" key="2">
    <source>
        <dbReference type="EMBL" id="KLU89208.1"/>
    </source>
</evidence>
<reference evidence="3" key="4">
    <citation type="journal article" date="2015" name="G3 (Bethesda)">
        <title>Genome sequences of three phytopathogenic species of the Magnaporthaceae family of fungi.</title>
        <authorList>
            <person name="Okagaki L.H."/>
            <person name="Nunes C.C."/>
            <person name="Sailsbery J."/>
            <person name="Clay B."/>
            <person name="Brown D."/>
            <person name="John T."/>
            <person name="Oh Y."/>
            <person name="Young N."/>
            <person name="Fitzgerald M."/>
            <person name="Haas B.J."/>
            <person name="Zeng Q."/>
            <person name="Young S."/>
            <person name="Adiconis X."/>
            <person name="Fan L."/>
            <person name="Levin J.Z."/>
            <person name="Mitchell T.K."/>
            <person name="Okubara P.A."/>
            <person name="Farman M.L."/>
            <person name="Kohn L.M."/>
            <person name="Birren B."/>
            <person name="Ma L.-J."/>
            <person name="Dean R.A."/>
        </authorList>
    </citation>
    <scope>NUCLEOTIDE SEQUENCE</scope>
    <source>
        <strain evidence="3">ATCC 64411 / 73-15</strain>
    </source>
</reference>
<dbReference type="EMBL" id="ADBL01001975">
    <property type="status" value="NOT_ANNOTATED_CDS"/>
    <property type="molecule type" value="Genomic_DNA"/>
</dbReference>
<dbReference type="AlphaFoldDB" id="A0A0C4E6N8"/>
<feature type="transmembrane region" description="Helical" evidence="1">
    <location>
        <begin position="102"/>
        <end position="128"/>
    </location>
</feature>
<sequence length="193" mass="20947">MNNWGFSAVALTLPIVHLLLRPTIQYQYFDAYSIVLAAKVAGIVFLVVAAAAVVAVILAFVFPAHSICVQHHSLIRAFCIYTPFLFDASAFQNTMWDHSNTIIMAIAPAGIGLLHGLLALLFVYAEMVPAKNLRGQRSTTLWGQLKCPMAYSLIDLSTLLASLCYVFGGALEWGSLPLLVSLVFNLAVLLSSC</sequence>
<reference evidence="2" key="2">
    <citation type="submission" date="2010-05" db="EMBL/GenBank/DDBJ databases">
        <title>The Genome Sequence of Magnaporthe poae strain ATCC 64411.</title>
        <authorList>
            <consortium name="The Broad Institute Genome Sequencing Platform"/>
            <consortium name="Broad Institute Genome Sequencing Center for Infectious Disease"/>
            <person name="Ma L.-J."/>
            <person name="Dead R."/>
            <person name="Young S."/>
            <person name="Zeng Q."/>
            <person name="Koehrsen M."/>
            <person name="Alvarado L."/>
            <person name="Berlin A."/>
            <person name="Chapman S.B."/>
            <person name="Chen Z."/>
            <person name="Freedman E."/>
            <person name="Gellesch M."/>
            <person name="Goldberg J."/>
            <person name="Griggs A."/>
            <person name="Gujja S."/>
            <person name="Heilman E.R."/>
            <person name="Heiman D."/>
            <person name="Hepburn T."/>
            <person name="Howarth C."/>
            <person name="Jen D."/>
            <person name="Larson L."/>
            <person name="Mehta T."/>
            <person name="Neiman D."/>
            <person name="Pearson M."/>
            <person name="Roberts A."/>
            <person name="Saif S."/>
            <person name="Shea T."/>
            <person name="Shenoy N."/>
            <person name="Sisk P."/>
            <person name="Stolte C."/>
            <person name="Sykes S."/>
            <person name="Walk T."/>
            <person name="White J."/>
            <person name="Yandava C."/>
            <person name="Haas B."/>
            <person name="Nusbaum C."/>
            <person name="Birren B."/>
        </authorList>
    </citation>
    <scope>NUCLEOTIDE SEQUENCE</scope>
    <source>
        <strain evidence="2">ATCC 64411</strain>
    </source>
</reference>
<protein>
    <submittedName>
        <fullName evidence="2 3">Uncharacterized protein</fullName>
    </submittedName>
</protein>
<keyword evidence="4" id="KW-1185">Reference proteome</keyword>
<dbReference type="VEuPathDB" id="FungiDB:MAPG_08182"/>
<dbReference type="OrthoDB" id="10664484at2759"/>
<dbReference type="EnsemblFungi" id="MAPG_08182T0">
    <property type="protein sequence ID" value="MAPG_08182T0"/>
    <property type="gene ID" value="MAPG_08182"/>
</dbReference>
<keyword evidence="1" id="KW-1133">Transmembrane helix</keyword>
<reference evidence="2" key="3">
    <citation type="submission" date="2011-03" db="EMBL/GenBank/DDBJ databases">
        <title>Annotation of Magnaporthe poae ATCC 64411.</title>
        <authorList>
            <person name="Ma L.-J."/>
            <person name="Dead R."/>
            <person name="Young S.K."/>
            <person name="Zeng Q."/>
            <person name="Gargeya S."/>
            <person name="Fitzgerald M."/>
            <person name="Haas B."/>
            <person name="Abouelleil A."/>
            <person name="Alvarado L."/>
            <person name="Arachchi H.M."/>
            <person name="Berlin A."/>
            <person name="Brown A."/>
            <person name="Chapman S.B."/>
            <person name="Chen Z."/>
            <person name="Dunbar C."/>
            <person name="Freedman E."/>
            <person name="Gearin G."/>
            <person name="Gellesch M."/>
            <person name="Goldberg J."/>
            <person name="Griggs A."/>
            <person name="Gujja S."/>
            <person name="Heiman D."/>
            <person name="Howarth C."/>
            <person name="Larson L."/>
            <person name="Lui A."/>
            <person name="MacDonald P.J.P."/>
            <person name="Mehta T."/>
            <person name="Montmayeur A."/>
            <person name="Murphy C."/>
            <person name="Neiman D."/>
            <person name="Pearson M."/>
            <person name="Priest M."/>
            <person name="Roberts A."/>
            <person name="Saif S."/>
            <person name="Shea T."/>
            <person name="Shenoy N."/>
            <person name="Sisk P."/>
            <person name="Stolte C."/>
            <person name="Sykes S."/>
            <person name="Yandava C."/>
            <person name="Wortman J."/>
            <person name="Nusbaum C."/>
            <person name="Birren B."/>
        </authorList>
    </citation>
    <scope>NUCLEOTIDE SEQUENCE</scope>
    <source>
        <strain evidence="2">ATCC 64411</strain>
    </source>
</reference>
<keyword evidence="1" id="KW-0472">Membrane</keyword>
<evidence type="ECO:0000313" key="4">
    <source>
        <dbReference type="Proteomes" id="UP000011715"/>
    </source>
</evidence>
<dbReference type="eggNOG" id="ENOG502RNAP">
    <property type="taxonomic scope" value="Eukaryota"/>
</dbReference>
<organism evidence="3 4">
    <name type="scientific">Magnaporthiopsis poae (strain ATCC 64411 / 73-15)</name>
    <name type="common">Kentucky bluegrass fungus</name>
    <name type="synonym">Magnaporthe poae</name>
    <dbReference type="NCBI Taxonomy" id="644358"/>
    <lineage>
        <taxon>Eukaryota</taxon>
        <taxon>Fungi</taxon>
        <taxon>Dikarya</taxon>
        <taxon>Ascomycota</taxon>
        <taxon>Pezizomycotina</taxon>
        <taxon>Sordariomycetes</taxon>
        <taxon>Sordariomycetidae</taxon>
        <taxon>Magnaporthales</taxon>
        <taxon>Magnaporthaceae</taxon>
        <taxon>Magnaporthiopsis</taxon>
    </lineage>
</organism>
<dbReference type="Proteomes" id="UP000011715">
    <property type="component" value="Unassembled WGS sequence"/>
</dbReference>
<gene>
    <name evidence="2" type="ORF">MAPG_08182</name>
</gene>
<name>A0A0C4E6N8_MAGP6</name>
<feature type="transmembrane region" description="Helical" evidence="1">
    <location>
        <begin position="149"/>
        <end position="168"/>
    </location>
</feature>
<feature type="transmembrane region" description="Helical" evidence="1">
    <location>
        <begin position="41"/>
        <end position="62"/>
    </location>
</feature>
<reference evidence="4" key="1">
    <citation type="submission" date="2010-05" db="EMBL/GenBank/DDBJ databases">
        <title>The genome sequence of Magnaporthe poae strain ATCC 64411.</title>
        <authorList>
            <person name="Ma L.-J."/>
            <person name="Dead R."/>
            <person name="Young S."/>
            <person name="Zeng Q."/>
            <person name="Koehrsen M."/>
            <person name="Alvarado L."/>
            <person name="Berlin A."/>
            <person name="Chapman S.B."/>
            <person name="Chen Z."/>
            <person name="Freedman E."/>
            <person name="Gellesch M."/>
            <person name="Goldberg J."/>
            <person name="Griggs A."/>
            <person name="Gujja S."/>
            <person name="Heilman E.R."/>
            <person name="Heiman D."/>
            <person name="Hepburn T."/>
            <person name="Howarth C."/>
            <person name="Jen D."/>
            <person name="Larson L."/>
            <person name="Mehta T."/>
            <person name="Neiman D."/>
            <person name="Pearson M."/>
            <person name="Roberts A."/>
            <person name="Saif S."/>
            <person name="Shea T."/>
            <person name="Shenoy N."/>
            <person name="Sisk P."/>
            <person name="Stolte C."/>
            <person name="Sykes S."/>
            <person name="Walk T."/>
            <person name="White J."/>
            <person name="Yandava C."/>
            <person name="Haas B."/>
            <person name="Nusbaum C."/>
            <person name="Birren B."/>
        </authorList>
    </citation>
    <scope>NUCLEOTIDE SEQUENCE [LARGE SCALE GENOMIC DNA]</scope>
    <source>
        <strain evidence="4">ATCC 64411 / 73-15</strain>
    </source>
</reference>
<reference evidence="3" key="5">
    <citation type="submission" date="2015-06" db="UniProtKB">
        <authorList>
            <consortium name="EnsemblFungi"/>
        </authorList>
    </citation>
    <scope>IDENTIFICATION</scope>
    <source>
        <strain evidence="3">ATCC 64411</strain>
    </source>
</reference>
<proteinExistence type="predicted"/>
<feature type="transmembrane region" description="Helical" evidence="1">
    <location>
        <begin position="174"/>
        <end position="192"/>
    </location>
</feature>
<evidence type="ECO:0000256" key="1">
    <source>
        <dbReference type="SAM" id="Phobius"/>
    </source>
</evidence>